<reference evidence="5" key="1">
    <citation type="journal article" date="2019" name="Int. J. Syst. Evol. Microbiol.">
        <title>The Global Catalogue of Microorganisms (GCM) 10K type strain sequencing project: providing services to taxonomists for standard genome sequencing and annotation.</title>
        <authorList>
            <consortium name="The Broad Institute Genomics Platform"/>
            <consortium name="The Broad Institute Genome Sequencing Center for Infectious Disease"/>
            <person name="Wu L."/>
            <person name="Ma J."/>
        </authorList>
    </citation>
    <scope>NUCLEOTIDE SEQUENCE [LARGE SCALE GENOMIC DNA]</scope>
    <source>
        <strain evidence="5">JCM 31920</strain>
    </source>
</reference>
<dbReference type="InterPro" id="IPR028098">
    <property type="entry name" value="Glyco_trans_4-like_N"/>
</dbReference>
<comment type="caution">
    <text evidence="4">The sequence shown here is derived from an EMBL/GenBank/DDBJ whole genome shotgun (WGS) entry which is preliminary data.</text>
</comment>
<keyword evidence="1" id="KW-0808">Transferase</keyword>
<proteinExistence type="predicted"/>
<feature type="domain" description="Glycosyl transferase family 1" evidence="2">
    <location>
        <begin position="93"/>
        <end position="239"/>
    </location>
</feature>
<accession>A0ABP8MCH6</accession>
<organism evidence="4 5">
    <name type="scientific">Ravibacter arvi</name>
    <dbReference type="NCBI Taxonomy" id="2051041"/>
    <lineage>
        <taxon>Bacteria</taxon>
        <taxon>Pseudomonadati</taxon>
        <taxon>Bacteroidota</taxon>
        <taxon>Cytophagia</taxon>
        <taxon>Cytophagales</taxon>
        <taxon>Spirosomataceae</taxon>
        <taxon>Ravibacter</taxon>
    </lineage>
</organism>
<dbReference type="CDD" id="cd03809">
    <property type="entry name" value="GT4_MtfB-like"/>
    <property type="match status" value="1"/>
</dbReference>
<dbReference type="Pfam" id="PF00534">
    <property type="entry name" value="Glycos_transf_1"/>
    <property type="match status" value="1"/>
</dbReference>
<dbReference type="Gene3D" id="3.40.50.2000">
    <property type="entry name" value="Glycogen Phosphorylase B"/>
    <property type="match status" value="2"/>
</dbReference>
<sequence length="268" mass="30600">MVPNRKLFRHISTVLTIHDLNALHEDKPEEEQLRSVRHVQKMIDQSDVVVCISEFTRKDVETHCNLGRTRLKVIPNGINPLAAPRASVLTYKPERPFLFGIGYVNRKKNFHTLVELLHRLEGWEVVISGRLDEPEYIASIQEEIERLGLTDRFHLTGPVSEEEKSWYLHHCTAFVHPSLAEGFGLPVLEAMSAGKPVFLSDKTSLPEIGGDAAFYFRNFKPDYMAEVLHDGLEKFNTNQMESVVKSHANSFSWGRTADAYARIYKSLL</sequence>
<evidence type="ECO:0000256" key="1">
    <source>
        <dbReference type="ARBA" id="ARBA00022679"/>
    </source>
</evidence>
<evidence type="ECO:0000259" key="3">
    <source>
        <dbReference type="Pfam" id="PF13439"/>
    </source>
</evidence>
<dbReference type="EMBL" id="BAABEY010000036">
    <property type="protein sequence ID" value="GAA4447232.1"/>
    <property type="molecule type" value="Genomic_DNA"/>
</dbReference>
<dbReference type="SUPFAM" id="SSF53756">
    <property type="entry name" value="UDP-Glycosyltransferase/glycogen phosphorylase"/>
    <property type="match status" value="1"/>
</dbReference>
<dbReference type="PANTHER" id="PTHR46401:SF2">
    <property type="entry name" value="GLYCOSYLTRANSFERASE WBBK-RELATED"/>
    <property type="match status" value="1"/>
</dbReference>
<dbReference type="Proteomes" id="UP001501508">
    <property type="component" value="Unassembled WGS sequence"/>
</dbReference>
<protein>
    <submittedName>
        <fullName evidence="4">Uncharacterized protein</fullName>
    </submittedName>
</protein>
<dbReference type="Pfam" id="PF13439">
    <property type="entry name" value="Glyco_transf_4"/>
    <property type="match status" value="1"/>
</dbReference>
<keyword evidence="5" id="KW-1185">Reference proteome</keyword>
<dbReference type="PANTHER" id="PTHR46401">
    <property type="entry name" value="GLYCOSYLTRANSFERASE WBBK-RELATED"/>
    <property type="match status" value="1"/>
</dbReference>
<gene>
    <name evidence="4" type="ORF">GCM10023091_41780</name>
</gene>
<evidence type="ECO:0000313" key="5">
    <source>
        <dbReference type="Proteomes" id="UP001501508"/>
    </source>
</evidence>
<evidence type="ECO:0000259" key="2">
    <source>
        <dbReference type="Pfam" id="PF00534"/>
    </source>
</evidence>
<dbReference type="InterPro" id="IPR001296">
    <property type="entry name" value="Glyco_trans_1"/>
</dbReference>
<feature type="domain" description="Glycosyltransferase subfamily 4-like N-terminal" evidence="3">
    <location>
        <begin position="8"/>
        <end position="80"/>
    </location>
</feature>
<evidence type="ECO:0000313" key="4">
    <source>
        <dbReference type="EMBL" id="GAA4447232.1"/>
    </source>
</evidence>
<name>A0ABP8MCH6_9BACT</name>